<dbReference type="NCBIfam" id="TIGR01840">
    <property type="entry name" value="esterase_phb"/>
    <property type="match status" value="1"/>
</dbReference>
<protein>
    <submittedName>
        <fullName evidence="4">PHB depolymerase family esterase</fullName>
    </submittedName>
</protein>
<feature type="compositionally biased region" description="Low complexity" evidence="3">
    <location>
        <begin position="54"/>
        <end position="80"/>
    </location>
</feature>
<evidence type="ECO:0000313" key="5">
    <source>
        <dbReference type="Proteomes" id="UP000503117"/>
    </source>
</evidence>
<dbReference type="PANTHER" id="PTHR43037">
    <property type="entry name" value="UNNAMED PRODUCT-RELATED"/>
    <property type="match status" value="1"/>
</dbReference>
<evidence type="ECO:0000256" key="2">
    <source>
        <dbReference type="ARBA" id="ARBA00022801"/>
    </source>
</evidence>
<dbReference type="InterPro" id="IPR010126">
    <property type="entry name" value="Esterase_phb"/>
</dbReference>
<keyword evidence="2" id="KW-0378">Hydrolase</keyword>
<evidence type="ECO:0000313" key="4">
    <source>
        <dbReference type="EMBL" id="QJD89321.1"/>
    </source>
</evidence>
<name>A0ABX6M4W6_9BURK</name>
<evidence type="ECO:0000256" key="3">
    <source>
        <dbReference type="SAM" id="MobiDB-lite"/>
    </source>
</evidence>
<dbReference type="RefSeq" id="WP_169110905.1">
    <property type="nucleotide sequence ID" value="NZ_CP051684.1"/>
</dbReference>
<gene>
    <name evidence="4" type="ORF">HH213_03860</name>
</gene>
<feature type="compositionally biased region" description="Basic residues" evidence="3">
    <location>
        <begin position="32"/>
        <end position="41"/>
    </location>
</feature>
<dbReference type="SUPFAM" id="SSF53474">
    <property type="entry name" value="alpha/beta-Hydrolases"/>
    <property type="match status" value="1"/>
</dbReference>
<keyword evidence="1" id="KW-0732">Signal</keyword>
<dbReference type="Gene3D" id="3.40.50.1820">
    <property type="entry name" value="alpha/beta hydrolase"/>
    <property type="match status" value="1"/>
</dbReference>
<proteinExistence type="predicted"/>
<dbReference type="InterPro" id="IPR050955">
    <property type="entry name" value="Plant_Biomass_Hydrol_Est"/>
</dbReference>
<dbReference type="EMBL" id="CP051684">
    <property type="protein sequence ID" value="QJD89321.1"/>
    <property type="molecule type" value="Genomic_DNA"/>
</dbReference>
<feature type="region of interest" description="Disordered" evidence="3">
    <location>
        <begin position="25"/>
        <end position="80"/>
    </location>
</feature>
<accession>A0ABX6M4W6</accession>
<sequence length="376" mass="41116">MAKSGKLLRSLIRAGTRTAKLFVAMATPPAKPKPKPRRPRVKPLAAKSPTTSFTKPSAPRPAAKTRTPRTTATPTLRPSAVAPGKWLSAHVLTAAGQRMSYWLYLPNQLPERAERKGMPLVVMLHGCHQTATQFAQGTRMNLWAEKKGYAVLYPQQLATIQPQRCWKWYDRATQEGGGDVPTILAMVHQVLTQYAIDRSRIYVAGISAGAGMANILALNHPRLFAAVGLHSGPVFGAGHNTLGALGVMKHGAGLRTDTAVHDLLQRQPHFPGMPAILLQGAGDNVVRPINQIQLARQSMLLNRLTGPAKVTFKPKGRHNAHQLHDLYVGRKLMLRIAHIEQLEHAWSGGDPALAFNAKAGPDASKMLLEFFSRHQR</sequence>
<organism evidence="4 5">
    <name type="scientific">Duganella dendranthematis</name>
    <dbReference type="NCBI Taxonomy" id="2728021"/>
    <lineage>
        <taxon>Bacteria</taxon>
        <taxon>Pseudomonadati</taxon>
        <taxon>Pseudomonadota</taxon>
        <taxon>Betaproteobacteria</taxon>
        <taxon>Burkholderiales</taxon>
        <taxon>Oxalobacteraceae</taxon>
        <taxon>Telluria group</taxon>
        <taxon>Duganella</taxon>
    </lineage>
</organism>
<dbReference type="PANTHER" id="PTHR43037:SF1">
    <property type="entry name" value="BLL1128 PROTEIN"/>
    <property type="match status" value="1"/>
</dbReference>
<reference evidence="4 5" key="1">
    <citation type="submission" date="2020-04" db="EMBL/GenBank/DDBJ databases">
        <title>Genome sequencing of novel species.</title>
        <authorList>
            <person name="Heo J."/>
            <person name="Kim S.-J."/>
            <person name="Kim J.-S."/>
            <person name="Hong S.-B."/>
            <person name="Kwon S.-W."/>
        </authorList>
    </citation>
    <scope>NUCLEOTIDE SEQUENCE [LARGE SCALE GENOMIC DNA]</scope>
    <source>
        <strain evidence="4 5">AF9R3</strain>
    </source>
</reference>
<keyword evidence="5" id="KW-1185">Reference proteome</keyword>
<dbReference type="Pfam" id="PF10503">
    <property type="entry name" value="Esterase_PHB"/>
    <property type="match status" value="1"/>
</dbReference>
<dbReference type="InterPro" id="IPR029058">
    <property type="entry name" value="AB_hydrolase_fold"/>
</dbReference>
<evidence type="ECO:0000256" key="1">
    <source>
        <dbReference type="ARBA" id="ARBA00022729"/>
    </source>
</evidence>
<dbReference type="Proteomes" id="UP000503117">
    <property type="component" value="Chromosome"/>
</dbReference>